<comment type="caution">
    <text evidence="1">The sequence shown here is derived from an EMBL/GenBank/DDBJ whole genome shotgun (WGS) entry which is preliminary data.</text>
</comment>
<reference evidence="2" key="1">
    <citation type="submission" date="2012-11" db="EMBL/GenBank/DDBJ databases">
        <authorList>
            <person name="Lucero-Rivera Y.E."/>
            <person name="Tovar-Ramirez D."/>
        </authorList>
    </citation>
    <scope>NUCLEOTIDE SEQUENCE [LARGE SCALE GENOMIC DNA]</scope>
    <source>
        <strain evidence="2">Araruama</strain>
    </source>
</reference>
<dbReference type="AlphaFoldDB" id="A0A1V1P9Z5"/>
<dbReference type="EMBL" id="ATBP01000233">
    <property type="protein sequence ID" value="ETR71707.1"/>
    <property type="molecule type" value="Genomic_DNA"/>
</dbReference>
<accession>A0A1V1P9Z5</accession>
<dbReference type="Proteomes" id="UP000189670">
    <property type="component" value="Unassembled WGS sequence"/>
</dbReference>
<proteinExistence type="predicted"/>
<evidence type="ECO:0000313" key="2">
    <source>
        <dbReference type="Proteomes" id="UP000189670"/>
    </source>
</evidence>
<organism evidence="1 2">
    <name type="scientific">Candidatus Magnetoglobus multicellularis str. Araruama</name>
    <dbReference type="NCBI Taxonomy" id="890399"/>
    <lineage>
        <taxon>Bacteria</taxon>
        <taxon>Pseudomonadati</taxon>
        <taxon>Thermodesulfobacteriota</taxon>
        <taxon>Desulfobacteria</taxon>
        <taxon>Desulfobacterales</taxon>
        <taxon>Desulfobacteraceae</taxon>
        <taxon>Candidatus Magnetoglobus</taxon>
    </lineage>
</organism>
<evidence type="ECO:0000313" key="1">
    <source>
        <dbReference type="EMBL" id="ETR71707.1"/>
    </source>
</evidence>
<gene>
    <name evidence="1" type="ORF">OMM_07944</name>
</gene>
<name>A0A1V1P9Z5_9BACT</name>
<protein>
    <submittedName>
        <fullName evidence="1">Uncharacterized protein</fullName>
    </submittedName>
</protein>
<sequence>MESFRDGKMTTLTFQGMANVRNFVPFMSGAKNAHKSPFELAGGETFGLSWIQTMNVHNAFLFTSMFFVKYQHL</sequence>